<reference evidence="2" key="2">
    <citation type="submission" date="2025-08" db="UniProtKB">
        <authorList>
            <consortium name="RefSeq"/>
        </authorList>
    </citation>
    <scope>IDENTIFICATION</scope>
</reference>
<evidence type="ECO:0000313" key="2">
    <source>
        <dbReference type="RefSeq" id="XP_001398982.3"/>
    </source>
</evidence>
<dbReference type="RefSeq" id="XP_001398982.3">
    <property type="nucleotide sequence ID" value="XM_001398945.3"/>
</dbReference>
<evidence type="ECO:0000256" key="1">
    <source>
        <dbReference type="SAM" id="MobiDB-lite"/>
    </source>
</evidence>
<organism evidence="2">
    <name type="scientific">Aspergillus niger</name>
    <dbReference type="NCBI Taxonomy" id="5061"/>
    <lineage>
        <taxon>Eukaryota</taxon>
        <taxon>Fungi</taxon>
        <taxon>Dikarya</taxon>
        <taxon>Ascomycota</taxon>
        <taxon>Pezizomycotina</taxon>
        <taxon>Eurotiomycetes</taxon>
        <taxon>Eurotiomycetidae</taxon>
        <taxon>Eurotiales</taxon>
        <taxon>Aspergillaceae</taxon>
        <taxon>Aspergillus</taxon>
        <taxon>Aspergillus subgen. Circumdati</taxon>
    </lineage>
</organism>
<dbReference type="VEuPathDB" id="FungiDB:An18g05280"/>
<gene>
    <name evidence="2" type="ORF">An18g05280</name>
</gene>
<dbReference type="GeneID" id="4990094"/>
<feature type="region of interest" description="Disordered" evidence="1">
    <location>
        <begin position="64"/>
        <end position="83"/>
    </location>
</feature>
<reference evidence="2" key="1">
    <citation type="submission" date="2025-02" db="EMBL/GenBank/DDBJ databases">
        <authorList>
            <consortium name="NCBI Genome Project"/>
        </authorList>
    </citation>
    <scope>NUCLEOTIDE SEQUENCE</scope>
</reference>
<protein>
    <submittedName>
        <fullName evidence="2">Uncharacterized protein</fullName>
    </submittedName>
</protein>
<dbReference type="AlphaFoldDB" id="A0AAJ6VT11"/>
<dbReference type="KEGG" id="ang:An18g05280"/>
<accession>A0AAJ6VT11</accession>
<proteinExistence type="predicted"/>
<name>A0AAJ6VT11_ASPNG</name>
<sequence length="551" mass="62712">MAVSADGHARLQSSRSTGIPRDLGCDCYFCYSMHMLSMVNYLQTRWAIKPSPFPFVDARGHDNYQSNQGTTNHRTKASDTNRDSPELYHSSYRLEWGSKIAKLLDHAKVPYVAWGDLMNVHMVMHIVTNRALCFVVPDDRLDAAIRALRVAGFPENPCQVSFCDWASPPKNRMPNPWPDHHFHHYQEVKDLVWSGTYTVCYPIGLVRKSQWLWLLPDLPLDFPEPNDPNFMLSTDRRLPDWDMEGFGNSFYPIKLLTPARWIESLFCQEIRDSSLTDDLSEPWHRPVKDFHERLARLLHPELFHVDLIQQPFRTFYKLNTNWRPLSFPLMELLMARLWEEWQKAGSMPNPVFPFDIERHKQNVEKFKQAFPYSDNKLSEILRNGAPLTIATGMSLRGRVANAEDRFRSHAVGVWADAKGGRRPVLLLSNGPDTGFMHSIADLVTKNSSITTTIDSVSAVDPPSQPWSTKCSQRRLCAKSTSVNTMVRRKSAKTGHVAPHGSNFLDLLHASASFPPLPSLPSWGWSLAPITEMEGGDDFKLGSSVNLGFIPN</sequence>